<name>A0A381RME3_9ZZZZ</name>
<dbReference type="EMBL" id="UINC01002112">
    <property type="protein sequence ID" value="SUZ93035.1"/>
    <property type="molecule type" value="Genomic_DNA"/>
</dbReference>
<sequence length="107" mass="12083">MRRIILFLFFSHILFNGCSPVVGNKLQTFHDLEYKVADRGMLDVIVLGRACASLLQDAISGAKRTAEFHLRSVVGNQNHRKKFQEVDRYYDGDKICVEMSAAALPPL</sequence>
<organism evidence="1">
    <name type="scientific">marine metagenome</name>
    <dbReference type="NCBI Taxonomy" id="408172"/>
    <lineage>
        <taxon>unclassified sequences</taxon>
        <taxon>metagenomes</taxon>
        <taxon>ecological metagenomes</taxon>
    </lineage>
</organism>
<evidence type="ECO:0000313" key="1">
    <source>
        <dbReference type="EMBL" id="SUZ93035.1"/>
    </source>
</evidence>
<accession>A0A381RME3</accession>
<gene>
    <name evidence="1" type="ORF">METZ01_LOCUS45889</name>
</gene>
<dbReference type="AlphaFoldDB" id="A0A381RME3"/>
<proteinExistence type="predicted"/>
<protein>
    <submittedName>
        <fullName evidence="1">Uncharacterized protein</fullName>
    </submittedName>
</protein>
<reference evidence="1" key="1">
    <citation type="submission" date="2018-05" db="EMBL/GenBank/DDBJ databases">
        <authorList>
            <person name="Lanie J.A."/>
            <person name="Ng W.-L."/>
            <person name="Kazmierczak K.M."/>
            <person name="Andrzejewski T.M."/>
            <person name="Davidsen T.M."/>
            <person name="Wayne K.J."/>
            <person name="Tettelin H."/>
            <person name="Glass J.I."/>
            <person name="Rusch D."/>
            <person name="Podicherti R."/>
            <person name="Tsui H.-C.T."/>
            <person name="Winkler M.E."/>
        </authorList>
    </citation>
    <scope>NUCLEOTIDE SEQUENCE</scope>
</reference>